<keyword evidence="4" id="KW-1185">Reference proteome</keyword>
<proteinExistence type="predicted"/>
<comment type="caution">
    <text evidence="3">The sequence shown here is derived from an EMBL/GenBank/DDBJ whole genome shotgun (WGS) entry which is preliminary data.</text>
</comment>
<dbReference type="PRINTS" id="PR00111">
    <property type="entry name" value="ABHYDROLASE"/>
</dbReference>
<evidence type="ECO:0000313" key="3">
    <source>
        <dbReference type="EMBL" id="MFC0274339.1"/>
    </source>
</evidence>
<dbReference type="PANTHER" id="PTHR43798:SF31">
    <property type="entry name" value="AB HYDROLASE SUPERFAMILY PROTEIN YCLE"/>
    <property type="match status" value="1"/>
</dbReference>
<dbReference type="InterPro" id="IPR000073">
    <property type="entry name" value="AB_hydrolase_1"/>
</dbReference>
<dbReference type="Proteomes" id="UP001589854">
    <property type="component" value="Unassembled WGS sequence"/>
</dbReference>
<sequence length="266" mass="29318">MERFAQNVGEDTISYLDQGVGDCLVLIHGFCGSHEYWKYIVPALTKEYRVLTIDLRGHGGSSTTKNGYNVSDMADDIENVIAALEIERVSIIGHSLGGYVALAFAEKYPEKLNRLALIHSTAFADSEEGKANRLKGINKIESEGIIPFIDDLVPKLFAKSSSTASNDQLQFVKKIGYKTAEFGAIGGLEAMKNRLDRNDVLTNLTIPVLIVAGSEDQLISPEKSFSVKSVYITEVTIEKCGHMSMIEQPDLLAEHLLFFLKNSVRV</sequence>
<reference evidence="3 4" key="1">
    <citation type="submission" date="2024-09" db="EMBL/GenBank/DDBJ databases">
        <authorList>
            <person name="Sun Q."/>
            <person name="Mori K."/>
        </authorList>
    </citation>
    <scope>NUCLEOTIDE SEQUENCE [LARGE SCALE GENOMIC DNA]</scope>
    <source>
        <strain evidence="3 4">CCM 7228</strain>
    </source>
</reference>
<organism evidence="3 4">
    <name type="scientific">Metabacillus herbersteinensis</name>
    <dbReference type="NCBI Taxonomy" id="283816"/>
    <lineage>
        <taxon>Bacteria</taxon>
        <taxon>Bacillati</taxon>
        <taxon>Bacillota</taxon>
        <taxon>Bacilli</taxon>
        <taxon>Bacillales</taxon>
        <taxon>Bacillaceae</taxon>
        <taxon>Metabacillus</taxon>
    </lineage>
</organism>
<dbReference type="RefSeq" id="WP_378938479.1">
    <property type="nucleotide sequence ID" value="NZ_JBHLVO010000033.1"/>
</dbReference>
<gene>
    <name evidence="3" type="ORF">ACFFIX_23610</name>
</gene>
<dbReference type="EMBL" id="JBHLVO010000033">
    <property type="protein sequence ID" value="MFC0274339.1"/>
    <property type="molecule type" value="Genomic_DNA"/>
</dbReference>
<name>A0ABV6GKY5_9BACI</name>
<protein>
    <submittedName>
        <fullName evidence="3">Alpha/beta fold hydrolase</fullName>
    </submittedName>
</protein>
<keyword evidence="1 3" id="KW-0378">Hydrolase</keyword>
<dbReference type="GO" id="GO:0016787">
    <property type="term" value="F:hydrolase activity"/>
    <property type="evidence" value="ECO:0007669"/>
    <property type="project" value="UniProtKB-KW"/>
</dbReference>
<accession>A0ABV6GKY5</accession>
<evidence type="ECO:0000313" key="4">
    <source>
        <dbReference type="Proteomes" id="UP001589854"/>
    </source>
</evidence>
<dbReference type="PRINTS" id="PR00412">
    <property type="entry name" value="EPOXHYDRLASE"/>
</dbReference>
<evidence type="ECO:0000259" key="2">
    <source>
        <dbReference type="Pfam" id="PF00561"/>
    </source>
</evidence>
<dbReference type="Gene3D" id="3.40.50.1820">
    <property type="entry name" value="alpha/beta hydrolase"/>
    <property type="match status" value="1"/>
</dbReference>
<feature type="domain" description="AB hydrolase-1" evidence="2">
    <location>
        <begin position="24"/>
        <end position="249"/>
    </location>
</feature>
<dbReference type="InterPro" id="IPR000639">
    <property type="entry name" value="Epox_hydrolase-like"/>
</dbReference>
<dbReference type="SUPFAM" id="SSF53474">
    <property type="entry name" value="alpha/beta-Hydrolases"/>
    <property type="match status" value="1"/>
</dbReference>
<dbReference type="Pfam" id="PF00561">
    <property type="entry name" value="Abhydrolase_1"/>
    <property type="match status" value="1"/>
</dbReference>
<evidence type="ECO:0000256" key="1">
    <source>
        <dbReference type="ARBA" id="ARBA00022801"/>
    </source>
</evidence>
<dbReference type="InterPro" id="IPR029058">
    <property type="entry name" value="AB_hydrolase_fold"/>
</dbReference>
<dbReference type="InterPro" id="IPR050266">
    <property type="entry name" value="AB_hydrolase_sf"/>
</dbReference>
<dbReference type="PANTHER" id="PTHR43798">
    <property type="entry name" value="MONOACYLGLYCEROL LIPASE"/>
    <property type="match status" value="1"/>
</dbReference>